<organism evidence="5 6">
    <name type="scientific">Sphingomonas oleivorans</name>
    <dbReference type="NCBI Taxonomy" id="1735121"/>
    <lineage>
        <taxon>Bacteria</taxon>
        <taxon>Pseudomonadati</taxon>
        <taxon>Pseudomonadota</taxon>
        <taxon>Alphaproteobacteria</taxon>
        <taxon>Sphingomonadales</taxon>
        <taxon>Sphingomonadaceae</taxon>
        <taxon>Sphingomonas</taxon>
    </lineage>
</organism>
<dbReference type="GO" id="GO:0009242">
    <property type="term" value="P:colanic acid biosynthetic process"/>
    <property type="evidence" value="ECO:0007669"/>
    <property type="project" value="TreeGrafter"/>
</dbReference>
<proteinExistence type="inferred from homology"/>
<dbReference type="Pfam" id="PF02397">
    <property type="entry name" value="Bac_transf"/>
    <property type="match status" value="1"/>
</dbReference>
<dbReference type="Proteomes" id="UP000244162">
    <property type="component" value="Unassembled WGS sequence"/>
</dbReference>
<comment type="caution">
    <text evidence="5">The sequence shown here is derived from an EMBL/GenBank/DDBJ whole genome shotgun (WGS) entry which is preliminary data.</text>
</comment>
<keyword evidence="6" id="KW-1185">Reference proteome</keyword>
<evidence type="ECO:0000313" key="5">
    <source>
        <dbReference type="EMBL" id="PTQ12338.1"/>
    </source>
</evidence>
<evidence type="ECO:0000256" key="1">
    <source>
        <dbReference type="ARBA" id="ARBA00006464"/>
    </source>
</evidence>
<evidence type="ECO:0000256" key="2">
    <source>
        <dbReference type="ARBA" id="ARBA00023169"/>
    </source>
</evidence>
<keyword evidence="2" id="KW-0270">Exopolysaccharide synthesis</keyword>
<feature type="domain" description="Bacterial sugar transferase" evidence="4">
    <location>
        <begin position="59"/>
        <end position="240"/>
    </location>
</feature>
<dbReference type="PANTHER" id="PTHR30576:SF21">
    <property type="entry name" value="UDP-GLUCOSE:UNDECAPRENYL-PHOSPHATE GLUCOSE-1-PHOSPHATE TRANSFERASE"/>
    <property type="match status" value="1"/>
</dbReference>
<reference evidence="5 6" key="1">
    <citation type="submission" date="2017-09" db="EMBL/GenBank/DDBJ databases">
        <title>Sphingomonas panjinensis sp.nov., isolated from oil-contaminated soil.</title>
        <authorList>
            <person name="Wang L."/>
            <person name="Chen L."/>
        </authorList>
    </citation>
    <scope>NUCLEOTIDE SEQUENCE [LARGE SCALE GENOMIC DNA]</scope>
    <source>
        <strain evidence="5 6">FW-11</strain>
    </source>
</reference>
<evidence type="ECO:0000313" key="6">
    <source>
        <dbReference type="Proteomes" id="UP000244162"/>
    </source>
</evidence>
<dbReference type="GO" id="GO:0000271">
    <property type="term" value="P:polysaccharide biosynthetic process"/>
    <property type="evidence" value="ECO:0007669"/>
    <property type="project" value="UniProtKB-KW"/>
</dbReference>
<sequence>MGEAIVATVGPTTTFGSSLSDAAQRGADLHEPGIQGRTVSPAGLAPFGLRRSAGHIACKRLLDIGIALTLLLLLMPLMLFVALLIKLDSPGSIFFIQRRTGRGNRTFRILKFRTMTVREDGGTVVQATSGDARVTRAGAFLRRTSIDELPQLLNVLLGHMSLVGPRPHALAHDAYYACHIAEYGQRFSVRPGLTGLAQVSGLRGEVHTLQCMRERISADLDYIERWSLTLDIKVMFRTIALLGRDDQAY</sequence>
<evidence type="ECO:0000259" key="4">
    <source>
        <dbReference type="Pfam" id="PF02397"/>
    </source>
</evidence>
<gene>
    <name evidence="5" type="ORF">CLG96_07340</name>
</gene>
<comment type="similarity">
    <text evidence="1">Belongs to the bacterial sugar transferase family.</text>
</comment>
<dbReference type="AlphaFoldDB" id="A0A2T5G070"/>
<keyword evidence="3" id="KW-0812">Transmembrane</keyword>
<dbReference type="InterPro" id="IPR003362">
    <property type="entry name" value="Bact_transf"/>
</dbReference>
<keyword evidence="3" id="KW-0472">Membrane</keyword>
<dbReference type="GO" id="GO:0089702">
    <property type="term" value="F:undecaprenyl-phosphate glucose phosphotransferase activity"/>
    <property type="evidence" value="ECO:0007669"/>
    <property type="project" value="TreeGrafter"/>
</dbReference>
<protein>
    <submittedName>
        <fullName evidence="5">Exopolysaccharide biosynthesis protein</fullName>
    </submittedName>
</protein>
<evidence type="ECO:0000256" key="3">
    <source>
        <dbReference type="SAM" id="Phobius"/>
    </source>
</evidence>
<keyword evidence="3" id="KW-1133">Transmembrane helix</keyword>
<dbReference type="OrthoDB" id="9808602at2"/>
<name>A0A2T5G070_9SPHN</name>
<accession>A0A2T5G070</accession>
<dbReference type="PANTHER" id="PTHR30576">
    <property type="entry name" value="COLANIC BIOSYNTHESIS UDP-GLUCOSE LIPID CARRIER TRANSFERASE"/>
    <property type="match status" value="1"/>
</dbReference>
<feature type="transmembrane region" description="Helical" evidence="3">
    <location>
        <begin position="61"/>
        <end position="85"/>
    </location>
</feature>
<dbReference type="EMBL" id="NWBU01000005">
    <property type="protein sequence ID" value="PTQ12338.1"/>
    <property type="molecule type" value="Genomic_DNA"/>
</dbReference>